<dbReference type="Gene3D" id="3.40.50.10140">
    <property type="entry name" value="Toll/interleukin-1 receptor homology (TIR) domain"/>
    <property type="match status" value="1"/>
</dbReference>
<name>A0A8S3PU26_MYTED</name>
<dbReference type="Pfam" id="PF13676">
    <property type="entry name" value="TIR_2"/>
    <property type="match status" value="1"/>
</dbReference>
<keyword evidence="9" id="KW-1185">Reference proteome</keyword>
<evidence type="ECO:0000256" key="6">
    <source>
        <dbReference type="SAM" id="Phobius"/>
    </source>
</evidence>
<dbReference type="InterPro" id="IPR000157">
    <property type="entry name" value="TIR_dom"/>
</dbReference>
<keyword evidence="2 6" id="KW-0812">Transmembrane</keyword>
<feature type="transmembrane region" description="Helical" evidence="6">
    <location>
        <begin position="176"/>
        <end position="196"/>
    </location>
</feature>
<protein>
    <submittedName>
        <fullName evidence="8">TLR2</fullName>
    </submittedName>
</protein>
<reference evidence="8" key="1">
    <citation type="submission" date="2021-03" db="EMBL/GenBank/DDBJ databases">
        <authorList>
            <person name="Bekaert M."/>
        </authorList>
    </citation>
    <scope>NUCLEOTIDE SEQUENCE</scope>
</reference>
<dbReference type="PANTHER" id="PTHR24365">
    <property type="entry name" value="TOLL-LIKE RECEPTOR"/>
    <property type="match status" value="1"/>
</dbReference>
<accession>A0A8S3PU26</accession>
<dbReference type="GO" id="GO:0005886">
    <property type="term" value="C:plasma membrane"/>
    <property type="evidence" value="ECO:0007669"/>
    <property type="project" value="TreeGrafter"/>
</dbReference>
<keyword evidence="5 6" id="KW-0472">Membrane</keyword>
<dbReference type="PANTHER" id="PTHR24365:SF541">
    <property type="entry name" value="PROTEIN TOLL-RELATED"/>
    <property type="match status" value="1"/>
</dbReference>
<evidence type="ECO:0000256" key="4">
    <source>
        <dbReference type="ARBA" id="ARBA00022989"/>
    </source>
</evidence>
<comment type="caution">
    <text evidence="8">The sequence shown here is derived from an EMBL/GenBank/DDBJ whole genome shotgun (WGS) entry which is preliminary data.</text>
</comment>
<evidence type="ECO:0000256" key="2">
    <source>
        <dbReference type="ARBA" id="ARBA00022692"/>
    </source>
</evidence>
<dbReference type="GO" id="GO:0007165">
    <property type="term" value="P:signal transduction"/>
    <property type="evidence" value="ECO:0007669"/>
    <property type="project" value="InterPro"/>
</dbReference>
<sequence length="372" mass="43485">MIIEILSGRQNCDISINGQEFEEFRRPHGCNYDSHLHDASANPCPINVNNSGKFKATDDNYTKISDNNLTSIKITGSDVLKDKQLPLPCSLWKNIRRQSKRYLERPTNVSIIVKVNNISVYKCIFKNDQFYECAITSKLSLFEYTSMRCMQEDGTIQNVFEFNNNNKIECKKTSHVVLYMFISYCVFTVIIGVCTCRKSRLSYAIVHKLKSFSKKGYKRQVYTFDAFISYSHSDIAWVLKFYQKMQSLGNNMSFDEKDFIVGSFISDNIYHAFNESRKVIFIVTEHFLQSKWGEFELEVARTYALENGRHNMIIVVLKDDVSFNRMPNALKDIWYKTTCIKWFTSKDKQDDVNNEHENKCFRKVHKAISVDY</sequence>
<gene>
    <name evidence="8" type="ORF">MEDL_2621</name>
</gene>
<dbReference type="InterPro" id="IPR035897">
    <property type="entry name" value="Toll_tir_struct_dom_sf"/>
</dbReference>
<organism evidence="8 9">
    <name type="scientific">Mytilus edulis</name>
    <name type="common">Blue mussel</name>
    <dbReference type="NCBI Taxonomy" id="6550"/>
    <lineage>
        <taxon>Eukaryota</taxon>
        <taxon>Metazoa</taxon>
        <taxon>Spiralia</taxon>
        <taxon>Lophotrochozoa</taxon>
        <taxon>Mollusca</taxon>
        <taxon>Bivalvia</taxon>
        <taxon>Autobranchia</taxon>
        <taxon>Pteriomorphia</taxon>
        <taxon>Mytilida</taxon>
        <taxon>Mytiloidea</taxon>
        <taxon>Mytilidae</taxon>
        <taxon>Mytilinae</taxon>
        <taxon>Mytilus</taxon>
    </lineage>
</organism>
<dbReference type="SUPFAM" id="SSF52200">
    <property type="entry name" value="Toll/Interleukin receptor TIR domain"/>
    <property type="match status" value="1"/>
</dbReference>
<dbReference type="EMBL" id="CAJPWZ010000155">
    <property type="protein sequence ID" value="CAG2187144.1"/>
    <property type="molecule type" value="Genomic_DNA"/>
</dbReference>
<keyword evidence="4 6" id="KW-1133">Transmembrane helix</keyword>
<dbReference type="SMART" id="SM00255">
    <property type="entry name" value="TIR"/>
    <property type="match status" value="1"/>
</dbReference>
<evidence type="ECO:0000259" key="7">
    <source>
        <dbReference type="PROSITE" id="PS50104"/>
    </source>
</evidence>
<dbReference type="PROSITE" id="PS50104">
    <property type="entry name" value="TIR"/>
    <property type="match status" value="1"/>
</dbReference>
<evidence type="ECO:0000256" key="5">
    <source>
        <dbReference type="ARBA" id="ARBA00023136"/>
    </source>
</evidence>
<dbReference type="OrthoDB" id="9982425at2759"/>
<proteinExistence type="predicted"/>
<evidence type="ECO:0000313" key="8">
    <source>
        <dbReference type="EMBL" id="CAG2187144.1"/>
    </source>
</evidence>
<comment type="subcellular location">
    <subcellularLocation>
        <location evidence="1">Membrane</location>
    </subcellularLocation>
</comment>
<evidence type="ECO:0000313" key="9">
    <source>
        <dbReference type="Proteomes" id="UP000683360"/>
    </source>
</evidence>
<feature type="domain" description="TIR" evidence="7">
    <location>
        <begin position="222"/>
        <end position="368"/>
    </location>
</feature>
<dbReference type="GO" id="GO:0038023">
    <property type="term" value="F:signaling receptor activity"/>
    <property type="evidence" value="ECO:0007669"/>
    <property type="project" value="TreeGrafter"/>
</dbReference>
<evidence type="ECO:0000256" key="3">
    <source>
        <dbReference type="ARBA" id="ARBA00022729"/>
    </source>
</evidence>
<dbReference type="AlphaFoldDB" id="A0A8S3PU26"/>
<evidence type="ECO:0000256" key="1">
    <source>
        <dbReference type="ARBA" id="ARBA00004370"/>
    </source>
</evidence>
<keyword evidence="3" id="KW-0732">Signal</keyword>
<dbReference type="Proteomes" id="UP000683360">
    <property type="component" value="Unassembled WGS sequence"/>
</dbReference>